<feature type="transmembrane region" description="Helical" evidence="2">
    <location>
        <begin position="20"/>
        <end position="43"/>
    </location>
</feature>
<keyword evidence="3" id="KW-0378">Hydrolase</keyword>
<evidence type="ECO:0000313" key="3">
    <source>
        <dbReference type="EMBL" id="RVW00079.1"/>
    </source>
</evidence>
<evidence type="ECO:0000256" key="2">
    <source>
        <dbReference type="SAM" id="Phobius"/>
    </source>
</evidence>
<protein>
    <recommendedName>
        <fullName evidence="1">Signal peptidase I</fullName>
        <ecNumber evidence="1">3.4.21.89</ecNumber>
    </recommendedName>
</protein>
<name>A0A438AN72_9NOCA</name>
<keyword evidence="2" id="KW-0472">Membrane</keyword>
<dbReference type="GO" id="GO:0016020">
    <property type="term" value="C:membrane"/>
    <property type="evidence" value="ECO:0007669"/>
    <property type="project" value="UniProtKB-UniRule"/>
</dbReference>
<sequence>MTTRANSVGSDRKRSVREIALNVGAIAGLICVLAAAASFFFGIKPLVFRSGSMSPEITTGSLALSRSVSASDVAVGDVVSVLNQQGTRITHRVEEIVSSDATSSVWILKGDANEAADLSPYTVTEADRVFFSVPGLGYAVAWLSTPVAIFLGGALVGSLMVIAFRPTGGRGGAGRSVDAGSPVVAESVDVGPNTVGGSDIDAAPVRGAGAVPVNATRRLLPARSLMAVGAAGLTAVGLTAAGTTASLTDTASVASTFSANANFFPTPVVTSTSCKDISQNWTGLDYDAKVSWASLGKTPLGDDYEYQVIARRDSDGSVAIRKNVGTDTSYTFDINDTARDYTAEVHTINGPNTSTGWRGERLNARTVTYTTCMFKKRYVANPSGEDVQSASAKSVSLASIDPVVEEPVVEEPVVEEPVDLPADDVPGSGAGGGAVITSMSSSGSFAAEVSSSEVVITDESGSVVSSIAVGEEA</sequence>
<dbReference type="AlphaFoldDB" id="A0A438AN72"/>
<dbReference type="RefSeq" id="WP_127948653.1">
    <property type="nucleotide sequence ID" value="NZ_RKLN01000015.1"/>
</dbReference>
<feature type="non-terminal residue" evidence="3">
    <location>
        <position position="473"/>
    </location>
</feature>
<accession>A0A438AN72</accession>
<dbReference type="GO" id="GO:0004252">
    <property type="term" value="F:serine-type endopeptidase activity"/>
    <property type="evidence" value="ECO:0007669"/>
    <property type="project" value="UniProtKB-UniRule"/>
</dbReference>
<dbReference type="InterPro" id="IPR001733">
    <property type="entry name" value="Peptidase_S26B"/>
</dbReference>
<dbReference type="GO" id="GO:0009003">
    <property type="term" value="F:signal peptidase activity"/>
    <property type="evidence" value="ECO:0007669"/>
    <property type="project" value="UniProtKB-EC"/>
</dbReference>
<evidence type="ECO:0000256" key="1">
    <source>
        <dbReference type="NCBIfam" id="TIGR02228"/>
    </source>
</evidence>
<comment type="caution">
    <text evidence="3">The sequence shown here is derived from an EMBL/GenBank/DDBJ whole genome shotgun (WGS) entry which is preliminary data.</text>
</comment>
<dbReference type="NCBIfam" id="TIGR02228">
    <property type="entry name" value="sigpep_I_arch"/>
    <property type="match status" value="1"/>
</dbReference>
<dbReference type="GO" id="GO:0006465">
    <property type="term" value="P:signal peptide processing"/>
    <property type="evidence" value="ECO:0007669"/>
    <property type="project" value="UniProtKB-UniRule"/>
</dbReference>
<reference evidence="3 4" key="1">
    <citation type="submission" date="2018-11" db="EMBL/GenBank/DDBJ databases">
        <title>Rhodococcus spongicola sp. nov. and Rhodococcus xishaensis sp. nov. from marine sponges.</title>
        <authorList>
            <person name="Li L."/>
            <person name="Lin H.W."/>
        </authorList>
    </citation>
    <scope>NUCLEOTIDE SEQUENCE [LARGE SCALE GENOMIC DNA]</scope>
    <source>
        <strain evidence="3 4">LHW50502</strain>
    </source>
</reference>
<proteinExistence type="predicted"/>
<feature type="transmembrane region" description="Helical" evidence="2">
    <location>
        <begin position="139"/>
        <end position="164"/>
    </location>
</feature>
<keyword evidence="2" id="KW-0812">Transmembrane</keyword>
<organism evidence="3 4">
    <name type="scientific">Rhodococcus spongiicola</name>
    <dbReference type="NCBI Taxonomy" id="2487352"/>
    <lineage>
        <taxon>Bacteria</taxon>
        <taxon>Bacillati</taxon>
        <taxon>Actinomycetota</taxon>
        <taxon>Actinomycetes</taxon>
        <taxon>Mycobacteriales</taxon>
        <taxon>Nocardiaceae</taxon>
        <taxon>Rhodococcus</taxon>
    </lineage>
</organism>
<dbReference type="EC" id="3.4.21.89" evidence="1"/>
<dbReference type="EMBL" id="RKLN01000015">
    <property type="protein sequence ID" value="RVW00079.1"/>
    <property type="molecule type" value="Genomic_DNA"/>
</dbReference>
<keyword evidence="4" id="KW-1185">Reference proteome</keyword>
<dbReference type="CDD" id="cd06462">
    <property type="entry name" value="Peptidase_S24_S26"/>
    <property type="match status" value="1"/>
</dbReference>
<dbReference type="OrthoDB" id="3790724at2"/>
<dbReference type="Proteomes" id="UP000284333">
    <property type="component" value="Unassembled WGS sequence"/>
</dbReference>
<keyword evidence="2" id="KW-1133">Transmembrane helix</keyword>
<gene>
    <name evidence="3" type="ORF">EF834_18090</name>
</gene>
<evidence type="ECO:0000313" key="4">
    <source>
        <dbReference type="Proteomes" id="UP000284333"/>
    </source>
</evidence>